<evidence type="ECO:0000313" key="8">
    <source>
        <dbReference type="EMBL" id="MFC4668395.1"/>
    </source>
</evidence>
<evidence type="ECO:0000256" key="4">
    <source>
        <dbReference type="ARBA" id="ARBA00022989"/>
    </source>
</evidence>
<feature type="transmembrane region" description="Helical" evidence="6">
    <location>
        <begin position="263"/>
        <end position="280"/>
    </location>
</feature>
<keyword evidence="9" id="KW-1185">Reference proteome</keyword>
<feature type="domain" description="EamA" evidence="7">
    <location>
        <begin position="5"/>
        <end position="137"/>
    </location>
</feature>
<name>A0ABV9KDV4_9RHOB</name>
<evidence type="ECO:0000256" key="5">
    <source>
        <dbReference type="ARBA" id="ARBA00023136"/>
    </source>
</evidence>
<dbReference type="PANTHER" id="PTHR22911:SF6">
    <property type="entry name" value="SOLUTE CARRIER FAMILY 35 MEMBER G1"/>
    <property type="match status" value="1"/>
</dbReference>
<sequence>MDNMRGAVLMTLAMLGFSGGDLFIKLMTETLPTGQILTVMGVLGSAVFALVLRLRGRALLHRAMASPVVLLRNGGEIVATVCFITALSLTTFSLASTIIQTTPLAVTLGAALVLREPVGWRRWSAICVGFAGVLIVMRPSAEGIDTGAVFALLAVLGLAVRDLSTRMVPAAVDSLQLTFLGFIAQIPAGLLLWWAEGRTGVAMGALHWAQILSTVTLIGLAYVALVTAMRVGEVSFVTPLRYTRIVFALVLGVLVFGDRLDGPMLLGCAIIAAAGIYTVVRERKIRAAA</sequence>
<evidence type="ECO:0000256" key="2">
    <source>
        <dbReference type="ARBA" id="ARBA00009853"/>
    </source>
</evidence>
<dbReference type="Pfam" id="PF00892">
    <property type="entry name" value="EamA"/>
    <property type="match status" value="2"/>
</dbReference>
<proteinExistence type="inferred from homology"/>
<evidence type="ECO:0000256" key="3">
    <source>
        <dbReference type="ARBA" id="ARBA00022692"/>
    </source>
</evidence>
<feature type="transmembrane region" description="Helical" evidence="6">
    <location>
        <begin position="207"/>
        <end position="228"/>
    </location>
</feature>
<feature type="transmembrane region" description="Helical" evidence="6">
    <location>
        <begin position="123"/>
        <end position="141"/>
    </location>
</feature>
<feature type="transmembrane region" description="Helical" evidence="6">
    <location>
        <begin position="147"/>
        <end position="163"/>
    </location>
</feature>
<feature type="transmembrane region" description="Helical" evidence="6">
    <location>
        <begin position="68"/>
        <end position="88"/>
    </location>
</feature>
<keyword evidence="5 6" id="KW-0472">Membrane</keyword>
<comment type="caution">
    <text evidence="8">The sequence shown here is derived from an EMBL/GenBank/DDBJ whole genome shotgun (WGS) entry which is preliminary data.</text>
</comment>
<accession>A0ABV9KDV4</accession>
<reference evidence="9" key="1">
    <citation type="journal article" date="2019" name="Int. J. Syst. Evol. Microbiol.">
        <title>The Global Catalogue of Microorganisms (GCM) 10K type strain sequencing project: providing services to taxonomists for standard genome sequencing and annotation.</title>
        <authorList>
            <consortium name="The Broad Institute Genomics Platform"/>
            <consortium name="The Broad Institute Genome Sequencing Center for Infectious Disease"/>
            <person name="Wu L."/>
            <person name="Ma J."/>
        </authorList>
    </citation>
    <scope>NUCLEOTIDE SEQUENCE [LARGE SCALE GENOMIC DNA]</scope>
    <source>
        <strain evidence="9">CGMCC 4.7283</strain>
    </source>
</reference>
<feature type="domain" description="EamA" evidence="7">
    <location>
        <begin position="146"/>
        <end position="277"/>
    </location>
</feature>
<evidence type="ECO:0000313" key="9">
    <source>
        <dbReference type="Proteomes" id="UP001595973"/>
    </source>
</evidence>
<protein>
    <submittedName>
        <fullName evidence="8">DMT family transporter</fullName>
    </submittedName>
</protein>
<organism evidence="8 9">
    <name type="scientific">Seohaeicola nanhaiensis</name>
    <dbReference type="NCBI Taxonomy" id="1387282"/>
    <lineage>
        <taxon>Bacteria</taxon>
        <taxon>Pseudomonadati</taxon>
        <taxon>Pseudomonadota</taxon>
        <taxon>Alphaproteobacteria</taxon>
        <taxon>Rhodobacterales</taxon>
        <taxon>Roseobacteraceae</taxon>
        <taxon>Seohaeicola</taxon>
    </lineage>
</organism>
<dbReference type="Gene3D" id="1.10.3730.20">
    <property type="match status" value="1"/>
</dbReference>
<feature type="transmembrane region" description="Helical" evidence="6">
    <location>
        <begin position="36"/>
        <end position="56"/>
    </location>
</feature>
<dbReference type="Proteomes" id="UP001595973">
    <property type="component" value="Unassembled WGS sequence"/>
</dbReference>
<dbReference type="EMBL" id="JBHSGI010000005">
    <property type="protein sequence ID" value="MFC4668395.1"/>
    <property type="molecule type" value="Genomic_DNA"/>
</dbReference>
<evidence type="ECO:0000259" key="7">
    <source>
        <dbReference type="Pfam" id="PF00892"/>
    </source>
</evidence>
<keyword evidence="3 6" id="KW-0812">Transmembrane</keyword>
<evidence type="ECO:0000256" key="1">
    <source>
        <dbReference type="ARBA" id="ARBA00004141"/>
    </source>
</evidence>
<gene>
    <name evidence="8" type="ORF">ACFO5X_07515</name>
</gene>
<comment type="subcellular location">
    <subcellularLocation>
        <location evidence="1">Membrane</location>
        <topology evidence="1">Multi-pass membrane protein</topology>
    </subcellularLocation>
</comment>
<dbReference type="RefSeq" id="WP_380716674.1">
    <property type="nucleotide sequence ID" value="NZ_JBHSGI010000005.1"/>
</dbReference>
<dbReference type="InterPro" id="IPR000620">
    <property type="entry name" value="EamA_dom"/>
</dbReference>
<comment type="similarity">
    <text evidence="2">Belongs to the drug/metabolite transporter (DMT) superfamily. 10 TMS drug/metabolite exporter (DME) (TC 2.A.7.3) family.</text>
</comment>
<dbReference type="PANTHER" id="PTHR22911">
    <property type="entry name" value="ACYL-MALONYL CONDENSING ENZYME-RELATED"/>
    <property type="match status" value="1"/>
</dbReference>
<dbReference type="InterPro" id="IPR037185">
    <property type="entry name" value="EmrE-like"/>
</dbReference>
<evidence type="ECO:0000256" key="6">
    <source>
        <dbReference type="SAM" id="Phobius"/>
    </source>
</evidence>
<feature type="transmembrane region" description="Helical" evidence="6">
    <location>
        <begin position="175"/>
        <end position="195"/>
    </location>
</feature>
<keyword evidence="4 6" id="KW-1133">Transmembrane helix</keyword>
<dbReference type="SUPFAM" id="SSF103481">
    <property type="entry name" value="Multidrug resistance efflux transporter EmrE"/>
    <property type="match status" value="2"/>
</dbReference>